<organism evidence="2 3">
    <name type="scientific">Sphingomonas guangdongensis</name>
    <dbReference type="NCBI Taxonomy" id="1141890"/>
    <lineage>
        <taxon>Bacteria</taxon>
        <taxon>Pseudomonadati</taxon>
        <taxon>Pseudomonadota</taxon>
        <taxon>Alphaproteobacteria</taxon>
        <taxon>Sphingomonadales</taxon>
        <taxon>Sphingomonadaceae</taxon>
        <taxon>Sphingomonas</taxon>
    </lineage>
</organism>
<evidence type="ECO:0000313" key="2">
    <source>
        <dbReference type="EMBL" id="SOB87238.1"/>
    </source>
</evidence>
<proteinExistence type="predicted"/>
<dbReference type="EMBL" id="OBMI01000002">
    <property type="protein sequence ID" value="SOB87238.1"/>
    <property type="molecule type" value="Genomic_DNA"/>
</dbReference>
<keyword evidence="3" id="KW-1185">Reference proteome</keyword>
<dbReference type="Proteomes" id="UP000219494">
    <property type="component" value="Unassembled WGS sequence"/>
</dbReference>
<protein>
    <recommendedName>
        <fullName evidence="4">DUF4349 domain-containing protein</fullName>
    </recommendedName>
</protein>
<keyword evidence="1" id="KW-0812">Transmembrane</keyword>
<name>A0A285R0E9_9SPHN</name>
<dbReference type="OrthoDB" id="7448632at2"/>
<gene>
    <name evidence="2" type="ORF">SAMN06297144_2365</name>
</gene>
<keyword evidence="1" id="KW-0472">Membrane</keyword>
<dbReference type="RefSeq" id="WP_097064151.1">
    <property type="nucleotide sequence ID" value="NZ_OBMI01000002.1"/>
</dbReference>
<dbReference type="AlphaFoldDB" id="A0A285R0E9"/>
<reference evidence="2 3" key="1">
    <citation type="submission" date="2017-07" db="EMBL/GenBank/DDBJ databases">
        <authorList>
            <person name="Sun Z.S."/>
            <person name="Albrecht U."/>
            <person name="Echele G."/>
            <person name="Lee C.C."/>
        </authorList>
    </citation>
    <scope>NUCLEOTIDE SEQUENCE [LARGE SCALE GENOMIC DNA]</scope>
    <source>
        <strain evidence="2 3">CGMCC 1.12672</strain>
    </source>
</reference>
<keyword evidence="1" id="KW-1133">Transmembrane helix</keyword>
<evidence type="ECO:0000313" key="3">
    <source>
        <dbReference type="Proteomes" id="UP000219494"/>
    </source>
</evidence>
<accession>A0A285R0E9</accession>
<evidence type="ECO:0008006" key="4">
    <source>
        <dbReference type="Google" id="ProtNLM"/>
    </source>
</evidence>
<evidence type="ECO:0000256" key="1">
    <source>
        <dbReference type="SAM" id="Phobius"/>
    </source>
</evidence>
<feature type="transmembrane region" description="Helical" evidence="1">
    <location>
        <begin position="237"/>
        <end position="258"/>
    </location>
</feature>
<dbReference type="PROSITE" id="PS51257">
    <property type="entry name" value="PROKAR_LIPOPROTEIN"/>
    <property type="match status" value="1"/>
</dbReference>
<sequence>MLRHAGLLIALALAGCGAATDEQSSSAREGGPGVEVTAAPGVAFSYHYAFRLPAARIAAAQEAHAQACERLGVTRCRITGMRYSVVNEERIDASLAFKLAPALARSFGRAGIAAIERADGMLAAAEITGTDVGSGIARDEAGQRAAAGERARIERDLARPGLTGAERAELLRQRAALDDQVRGTAAAVAEGRDSLASTPMLFDYATGEAIRGVGPRSTIARAVATFMESAEWTFATLLWLLATLGPPLLLLAVLALLWRRFAQPLRRWWGRDRTPAA</sequence>